<dbReference type="Gene3D" id="3.40.50.300">
    <property type="entry name" value="P-loop containing nucleotide triphosphate hydrolases"/>
    <property type="match status" value="1"/>
</dbReference>
<keyword evidence="3" id="KW-1185">Reference proteome</keyword>
<organism evidence="2 3">
    <name type="scientific">Phytopseudomonas punonensis</name>
    <dbReference type="NCBI Taxonomy" id="1220495"/>
    <lineage>
        <taxon>Bacteria</taxon>
        <taxon>Pseudomonadati</taxon>
        <taxon>Pseudomonadota</taxon>
        <taxon>Gammaproteobacteria</taxon>
        <taxon>Pseudomonadales</taxon>
        <taxon>Pseudomonadaceae</taxon>
        <taxon>Phytopseudomonas</taxon>
    </lineage>
</organism>
<dbReference type="EMBL" id="FRBQ01000001">
    <property type="protein sequence ID" value="SHL24719.1"/>
    <property type="molecule type" value="Genomic_DNA"/>
</dbReference>
<dbReference type="InterPro" id="IPR003593">
    <property type="entry name" value="AAA+_ATPase"/>
</dbReference>
<proteinExistence type="predicted"/>
<dbReference type="GO" id="GO:0005524">
    <property type="term" value="F:ATP binding"/>
    <property type="evidence" value="ECO:0007669"/>
    <property type="project" value="InterPro"/>
</dbReference>
<dbReference type="PANTHER" id="PTHR43581">
    <property type="entry name" value="ATP/GTP PHOSPHATASE"/>
    <property type="match status" value="1"/>
</dbReference>
<name>A0A1M6Z346_9GAMM</name>
<dbReference type="InterPro" id="IPR003959">
    <property type="entry name" value="ATPase_AAA_core"/>
</dbReference>
<dbReference type="GO" id="GO:0016887">
    <property type="term" value="F:ATP hydrolysis activity"/>
    <property type="evidence" value="ECO:0007669"/>
    <property type="project" value="InterPro"/>
</dbReference>
<accession>A0A1M6Z346</accession>
<gene>
    <name evidence="2" type="ORF">SAMN05216288_1466</name>
</gene>
<dbReference type="SMART" id="SM00382">
    <property type="entry name" value="AAA"/>
    <property type="match status" value="1"/>
</dbReference>
<dbReference type="InterPro" id="IPR034139">
    <property type="entry name" value="TOPRIM_OLD"/>
</dbReference>
<evidence type="ECO:0000259" key="1">
    <source>
        <dbReference type="SMART" id="SM00382"/>
    </source>
</evidence>
<sequence length="557" mass="61696">MSKKPSASIAKLVFSGGSEFSLDPKEKIILVGPNNSGKSQSLREILSLSQNENKERPLVMARVDISKEGNAADLRDFLENKGSFVKGAYRYEDWTIQENYLQFWSQPYLIHGLVHGFIKKIAADDRLKICAQQSSIAPGDQKSKPQHILYDDEALMTKISALFKRAFGKEIMFDFRGGSHLPIHVGELPTVEVGVDRVSNSYVMAVRENPLLDKQGDGMKSYAGILFEAVVANRDVTLIDEPEAFLHPPQMRRLGETLAAEVSGQLIVATHSSDIMRGFLEGTKGNVRILRIRREGDVNLVSEAAPAVIKELWEKPELRYSNALEGIFHEQTIICEDDSDCRLINSVADHLSTNAAQQWQDTAYVPTGGKHGIPKVAVVLRKIGVPVKAVFDIDFLAERSLVESTVEAFGGRWDEVEPLWTRVDAAVRSGIKAKTIAEIKQDIVGILGKAGDGNLPKGDVIEAMKQGKPWTEVKKYGTRGIPKGDAQQDYNYLRDKLEAIGIFLVPVGEIESFCPEIGSHGPKFVTKLLSSVSLGDERLSELRTFVERVHKGHHCKL</sequence>
<feature type="domain" description="AAA+ ATPase" evidence="1">
    <location>
        <begin position="24"/>
        <end position="290"/>
    </location>
</feature>
<dbReference type="Pfam" id="PF20469">
    <property type="entry name" value="OLD-like_TOPRIM"/>
    <property type="match status" value="1"/>
</dbReference>
<dbReference type="STRING" id="1220495.SAMN05216288_1466"/>
<dbReference type="InterPro" id="IPR027417">
    <property type="entry name" value="P-loop_NTPase"/>
</dbReference>
<reference evidence="3" key="1">
    <citation type="submission" date="2016-11" db="EMBL/GenBank/DDBJ databases">
        <authorList>
            <person name="Varghese N."/>
            <person name="Submissions S."/>
        </authorList>
    </citation>
    <scope>NUCLEOTIDE SEQUENCE [LARGE SCALE GENOMIC DNA]</scope>
    <source>
        <strain evidence="3">CECT 8089</strain>
    </source>
</reference>
<dbReference type="RefSeq" id="WP_167369133.1">
    <property type="nucleotide sequence ID" value="NZ_FRBQ01000001.1"/>
</dbReference>
<dbReference type="Pfam" id="PF13304">
    <property type="entry name" value="AAA_21"/>
    <property type="match status" value="1"/>
</dbReference>
<dbReference type="AlphaFoldDB" id="A0A1M6Z346"/>
<dbReference type="Proteomes" id="UP000184305">
    <property type="component" value="Unassembled WGS sequence"/>
</dbReference>
<evidence type="ECO:0000313" key="3">
    <source>
        <dbReference type="Proteomes" id="UP000184305"/>
    </source>
</evidence>
<evidence type="ECO:0000313" key="2">
    <source>
        <dbReference type="EMBL" id="SHL24719.1"/>
    </source>
</evidence>
<dbReference type="SUPFAM" id="SSF52540">
    <property type="entry name" value="P-loop containing nucleoside triphosphate hydrolases"/>
    <property type="match status" value="1"/>
</dbReference>
<protein>
    <submittedName>
        <fullName evidence="2">AAA domain-containing protein, putative AbiEii toxin, Type IV TA system</fullName>
    </submittedName>
</protein>
<dbReference type="InterPro" id="IPR051396">
    <property type="entry name" value="Bact_Antivir_Def_Nuclease"/>
</dbReference>
<dbReference type="PANTHER" id="PTHR43581:SF2">
    <property type="entry name" value="EXCINUCLEASE ATPASE SUBUNIT"/>
    <property type="match status" value="1"/>
</dbReference>